<dbReference type="RefSeq" id="WP_093319777.1">
    <property type="nucleotide sequence ID" value="NZ_FOAF01000001.1"/>
</dbReference>
<dbReference type="Proteomes" id="UP000199421">
    <property type="component" value="Unassembled WGS sequence"/>
</dbReference>
<keyword evidence="2" id="KW-0378">Hydrolase</keyword>
<evidence type="ECO:0000313" key="4">
    <source>
        <dbReference type="EMBL" id="SEK77275.1"/>
    </source>
</evidence>
<dbReference type="InterPro" id="IPR015637">
    <property type="entry name" value="MUG/TDG"/>
</dbReference>
<dbReference type="EMBL" id="FOAF01000001">
    <property type="protein sequence ID" value="SEK77275.1"/>
    <property type="molecule type" value="Genomic_DNA"/>
</dbReference>
<dbReference type="GO" id="GO:0006285">
    <property type="term" value="P:base-excision repair, AP site formation"/>
    <property type="evidence" value="ECO:0007669"/>
    <property type="project" value="InterPro"/>
</dbReference>
<dbReference type="OrthoDB" id="9799921at2"/>
<proteinExistence type="predicted"/>
<protein>
    <submittedName>
        <fullName evidence="4">G/U mismatch-specific uracil-DNA glycosylase</fullName>
    </submittedName>
</protein>
<accession>A0A1H7JUR3</accession>
<keyword evidence="3" id="KW-0234">DNA repair</keyword>
<dbReference type="SUPFAM" id="SSF52141">
    <property type="entry name" value="Uracil-DNA glycosylase-like"/>
    <property type="match status" value="1"/>
</dbReference>
<dbReference type="STRING" id="407022.SAMN05661044_01108"/>
<dbReference type="GO" id="GO:0004844">
    <property type="term" value="F:uracil DNA N-glycosylase activity"/>
    <property type="evidence" value="ECO:0007669"/>
    <property type="project" value="TreeGrafter"/>
</dbReference>
<gene>
    <name evidence="4" type="ORF">SAMN05661044_01108</name>
</gene>
<evidence type="ECO:0000256" key="3">
    <source>
        <dbReference type="ARBA" id="ARBA00023204"/>
    </source>
</evidence>
<dbReference type="GO" id="GO:0008263">
    <property type="term" value="F:pyrimidine-specific mismatch base pair DNA N-glycosylase activity"/>
    <property type="evidence" value="ECO:0007669"/>
    <property type="project" value="TreeGrafter"/>
</dbReference>
<organism evidence="4 5">
    <name type="scientific">Olivibacter domesticus</name>
    <name type="common">Pseudosphingobacterium domesticum</name>
    <dbReference type="NCBI Taxonomy" id="407022"/>
    <lineage>
        <taxon>Bacteria</taxon>
        <taxon>Pseudomonadati</taxon>
        <taxon>Bacteroidota</taxon>
        <taxon>Sphingobacteriia</taxon>
        <taxon>Sphingobacteriales</taxon>
        <taxon>Sphingobacteriaceae</taxon>
        <taxon>Olivibacter</taxon>
    </lineage>
</organism>
<name>A0A1H7JUR3_OLID1</name>
<keyword evidence="1" id="KW-0227">DNA damage</keyword>
<evidence type="ECO:0000313" key="5">
    <source>
        <dbReference type="Proteomes" id="UP000199421"/>
    </source>
</evidence>
<evidence type="ECO:0000256" key="2">
    <source>
        <dbReference type="ARBA" id="ARBA00022801"/>
    </source>
</evidence>
<dbReference type="AlphaFoldDB" id="A0A1H7JUR3"/>
<reference evidence="5" key="1">
    <citation type="submission" date="2016-10" db="EMBL/GenBank/DDBJ databases">
        <authorList>
            <person name="Varghese N."/>
            <person name="Submissions S."/>
        </authorList>
    </citation>
    <scope>NUCLEOTIDE SEQUENCE [LARGE SCALE GENOMIC DNA]</scope>
    <source>
        <strain evidence="5">DSM 18733</strain>
    </source>
</reference>
<dbReference type="Gene3D" id="3.40.470.10">
    <property type="entry name" value="Uracil-DNA glycosylase-like domain"/>
    <property type="match status" value="1"/>
</dbReference>
<keyword evidence="5" id="KW-1185">Reference proteome</keyword>
<dbReference type="InterPro" id="IPR036895">
    <property type="entry name" value="Uracil-DNA_glycosylase-like_sf"/>
</dbReference>
<dbReference type="PANTHER" id="PTHR12159">
    <property type="entry name" value="G/T AND G/U MISMATCH-SPECIFIC DNA GLYCOSYLASE"/>
    <property type="match status" value="1"/>
</dbReference>
<dbReference type="PANTHER" id="PTHR12159:SF9">
    <property type="entry name" value="G_T MISMATCH-SPECIFIC THYMINE DNA GLYCOSYLASE"/>
    <property type="match status" value="1"/>
</dbReference>
<evidence type="ECO:0000256" key="1">
    <source>
        <dbReference type="ARBA" id="ARBA00022763"/>
    </source>
</evidence>
<sequence length="166" mass="18916">MPDDILSHKLEVVFCGIANRESSSNSAFYDGPGNNFYRILHTVGFTPIKLHPEQSCEINEYQIGLSALKEVEDADDVEMSAKNYDAADFVTKMLHRKPRFVAFTCKKAAACCLEYLDVNATLKHGLQEWRIGVSQVFLLAVPSGSEKRFWNEQYWRHLRALIDKAK</sequence>